<protein>
    <submittedName>
        <fullName evidence="2 4">Uncharacterized protein</fullName>
    </submittedName>
</protein>
<gene>
    <name evidence="2" type="ORF">HPBE_LOCUS18241</name>
</gene>
<name>A0A183G8M8_HELPZ</name>
<feature type="region of interest" description="Disordered" evidence="1">
    <location>
        <begin position="49"/>
        <end position="72"/>
    </location>
</feature>
<feature type="compositionally biased region" description="Polar residues" evidence="1">
    <location>
        <begin position="18"/>
        <end position="27"/>
    </location>
</feature>
<feature type="region of interest" description="Disordered" evidence="1">
    <location>
        <begin position="1"/>
        <end position="27"/>
    </location>
</feature>
<reference evidence="2 3" key="1">
    <citation type="submission" date="2018-11" db="EMBL/GenBank/DDBJ databases">
        <authorList>
            <consortium name="Pathogen Informatics"/>
        </authorList>
    </citation>
    <scope>NUCLEOTIDE SEQUENCE [LARGE SCALE GENOMIC DNA]</scope>
</reference>
<accession>A0A3P8BXH6</accession>
<dbReference type="EMBL" id="UZAH01030558">
    <property type="protein sequence ID" value="VDP10955.1"/>
    <property type="molecule type" value="Genomic_DNA"/>
</dbReference>
<feature type="region of interest" description="Disordered" evidence="1">
    <location>
        <begin position="96"/>
        <end position="120"/>
    </location>
</feature>
<sequence length="176" mass="19954">MPRRGLHEKKGSEVLNEANMNKETTGNAATVKGLAQNFGKVSLVQRNDYICSKPPRPEPSRKEEAHHAAAQGYEERCDTRLLDRILKSIGIGWLSSSREQPLPSTIEEEERPEDELEGEEQRDVCVDYHGLDMFWEMDLNFRALDMEKGSVATPNQLGKGWITHPLKKATTLELRP</sequence>
<dbReference type="Proteomes" id="UP000050761">
    <property type="component" value="Unassembled WGS sequence"/>
</dbReference>
<evidence type="ECO:0000313" key="2">
    <source>
        <dbReference type="EMBL" id="VDP10955.1"/>
    </source>
</evidence>
<keyword evidence="3" id="KW-1185">Reference proteome</keyword>
<organism evidence="3 4">
    <name type="scientific">Heligmosomoides polygyrus</name>
    <name type="common">Parasitic roundworm</name>
    <dbReference type="NCBI Taxonomy" id="6339"/>
    <lineage>
        <taxon>Eukaryota</taxon>
        <taxon>Metazoa</taxon>
        <taxon>Ecdysozoa</taxon>
        <taxon>Nematoda</taxon>
        <taxon>Chromadorea</taxon>
        <taxon>Rhabditida</taxon>
        <taxon>Rhabditina</taxon>
        <taxon>Rhabditomorpha</taxon>
        <taxon>Strongyloidea</taxon>
        <taxon>Heligmosomidae</taxon>
        <taxon>Heligmosomoides</taxon>
    </lineage>
</organism>
<proteinExistence type="predicted"/>
<evidence type="ECO:0000256" key="1">
    <source>
        <dbReference type="SAM" id="MobiDB-lite"/>
    </source>
</evidence>
<feature type="compositionally biased region" description="Basic and acidic residues" evidence="1">
    <location>
        <begin position="55"/>
        <end position="72"/>
    </location>
</feature>
<evidence type="ECO:0000313" key="4">
    <source>
        <dbReference type="WBParaSite" id="HPBE_0001824201-mRNA-1"/>
    </source>
</evidence>
<accession>A0A183G8M8</accession>
<dbReference type="AlphaFoldDB" id="A0A183G8M8"/>
<reference evidence="4" key="2">
    <citation type="submission" date="2019-09" db="UniProtKB">
        <authorList>
            <consortium name="WormBaseParasite"/>
        </authorList>
    </citation>
    <scope>IDENTIFICATION</scope>
</reference>
<evidence type="ECO:0000313" key="3">
    <source>
        <dbReference type="Proteomes" id="UP000050761"/>
    </source>
</evidence>
<feature type="compositionally biased region" description="Acidic residues" evidence="1">
    <location>
        <begin position="106"/>
        <end position="118"/>
    </location>
</feature>
<dbReference type="WBParaSite" id="HPBE_0001824201-mRNA-1">
    <property type="protein sequence ID" value="HPBE_0001824201-mRNA-1"/>
    <property type="gene ID" value="HPBE_0001824201"/>
</dbReference>